<dbReference type="InterPro" id="IPR036249">
    <property type="entry name" value="Thioredoxin-like_sf"/>
</dbReference>
<sequence length="991" mass="109955">MRPCSPLRRIAAIYWNVLILAGLSFASISADDYKEVTVNLSGKVLTVDGAPASGATVHASLPFGNLDKRVTTNADGMFDLQIDIKQIALGGVLLRVSSSDGKQLSIERLKSENDEVQTKNLIIQLSETNVGSVRVVDAEGKPLNDAAVAVQLNFPNNITGLSTDESGSVTFRYPKSDRIEAIVAWKGNHGLDYRVYSLPHHQRSDTLAQVPEFPAQNGETLRLEGAKPLRVRITDDNGQPIPAIRTYVWLLKKDSQENQLNLSYFSEPLSESTDEHGELTFDWIPSWQTTKIQIWPSSDEFVRSRGVYDPETGDGTFEMQLDRLVPIRGKVTAADGTPVPEITVSARGAGYSMDDSSGTAMTDEQGNYEIHVAPEQIYLVTVRDSRWAAAPQTGFAVPANEPVIGKDFVLREATRVFGTLTDESDGKPILNQRVIVYQYGSDLDSMEGVTLKNPDQSRKWVRPMTFYHAISDENGQFEFALGDGHYDIRPPEQEKADKFEIAGQTELELNVTTVLRKEVELTGKVVAAADGEPVASAVLQGVPQNFRGRDWIAKSADDGTFRVKRYKEPTYVHVENPTKSLAAVVILDPEQTTLEVALEPTGSVTGRLLKDDSEQPWPNQEINYGINVPAVTGETWSTRFGDSVVTDAEGRFSIDGLVGGFEYSVNLGVTKEGMYHSLPQWKVDSGESRKLGDVQTPPPPKPYVPPTLEERIASAFAVKGTPIERYERALKSIKLVNQHLLVVFGHVEAPRIHQLMQIRYEDKDFRKIRDDYLFMAIPTDQEKREAATALAKELDESIAGKRSEFLLVILDSDGQKVATVNSDAVSENDELSKEKLIHVLSNHLSERHDAQELLDAALAKAKTENKRVIVQETATWCGPCHRLSGFLAENREWEEDYILVKMDHRWNGAYELMKEMRDGAKGGIPWYAILDASGKMLVTSNDTQTGENIGFPSSQQGQSHFASMLNQTRQRMSEEDIATFVNKLAPSNEDE</sequence>
<dbReference type="Gene3D" id="3.40.30.10">
    <property type="entry name" value="Glutaredoxin"/>
    <property type="match status" value="1"/>
</dbReference>
<keyword evidence="2" id="KW-1185">Reference proteome</keyword>
<dbReference type="Pfam" id="PF13620">
    <property type="entry name" value="CarboxypepD_reg"/>
    <property type="match status" value="1"/>
</dbReference>
<comment type="caution">
    <text evidence="1">The sequence shown here is derived from an EMBL/GenBank/DDBJ whole genome shotgun (WGS) entry which is preliminary data.</text>
</comment>
<evidence type="ECO:0008006" key="3">
    <source>
        <dbReference type="Google" id="ProtNLM"/>
    </source>
</evidence>
<accession>A0ABP9VL73</accession>
<evidence type="ECO:0000313" key="2">
    <source>
        <dbReference type="Proteomes" id="UP001416858"/>
    </source>
</evidence>
<dbReference type="RefSeq" id="WP_345682124.1">
    <property type="nucleotide sequence ID" value="NZ_BAABRO010000001.1"/>
</dbReference>
<name>A0ABP9VL73_9BACT</name>
<reference evidence="1 2" key="1">
    <citation type="submission" date="2024-02" db="EMBL/GenBank/DDBJ databases">
        <title>Rhodopirellula caenicola NBRC 110016.</title>
        <authorList>
            <person name="Ichikawa N."/>
            <person name="Katano-Makiyama Y."/>
            <person name="Hidaka K."/>
        </authorList>
    </citation>
    <scope>NUCLEOTIDE SEQUENCE [LARGE SCALE GENOMIC DNA]</scope>
    <source>
        <strain evidence="1 2">NBRC 110016</strain>
    </source>
</reference>
<dbReference type="CDD" id="cd02947">
    <property type="entry name" value="TRX_family"/>
    <property type="match status" value="1"/>
</dbReference>
<dbReference type="EMBL" id="BAABRO010000001">
    <property type="protein sequence ID" value="GAA5505025.1"/>
    <property type="molecule type" value="Genomic_DNA"/>
</dbReference>
<dbReference type="Pfam" id="PF13899">
    <property type="entry name" value="Thioredoxin_7"/>
    <property type="match status" value="1"/>
</dbReference>
<gene>
    <name evidence="1" type="ORF">Rcae01_00465</name>
</gene>
<dbReference type="Gene3D" id="2.60.40.1120">
    <property type="entry name" value="Carboxypeptidase-like, regulatory domain"/>
    <property type="match status" value="1"/>
</dbReference>
<proteinExistence type="predicted"/>
<protein>
    <recommendedName>
        <fullName evidence="3">Nickel uptake substrate-specific transmembrane region</fullName>
    </recommendedName>
</protein>
<organism evidence="1 2">
    <name type="scientific">Novipirellula caenicola</name>
    <dbReference type="NCBI Taxonomy" id="1536901"/>
    <lineage>
        <taxon>Bacteria</taxon>
        <taxon>Pseudomonadati</taxon>
        <taxon>Planctomycetota</taxon>
        <taxon>Planctomycetia</taxon>
        <taxon>Pirellulales</taxon>
        <taxon>Pirellulaceae</taxon>
        <taxon>Novipirellula</taxon>
    </lineage>
</organism>
<dbReference type="SUPFAM" id="SSF52833">
    <property type="entry name" value="Thioredoxin-like"/>
    <property type="match status" value="1"/>
</dbReference>
<dbReference type="SUPFAM" id="SSF49464">
    <property type="entry name" value="Carboxypeptidase regulatory domain-like"/>
    <property type="match status" value="1"/>
</dbReference>
<dbReference type="Proteomes" id="UP001416858">
    <property type="component" value="Unassembled WGS sequence"/>
</dbReference>
<dbReference type="InterPro" id="IPR008969">
    <property type="entry name" value="CarboxyPept-like_regulatory"/>
</dbReference>
<evidence type="ECO:0000313" key="1">
    <source>
        <dbReference type="EMBL" id="GAA5505025.1"/>
    </source>
</evidence>